<dbReference type="Proteomes" id="UP000272474">
    <property type="component" value="Unassembled WGS sequence"/>
</dbReference>
<feature type="compositionally biased region" description="Low complexity" evidence="1">
    <location>
        <begin position="102"/>
        <end position="111"/>
    </location>
</feature>
<reference evidence="2 3" key="1">
    <citation type="journal article" date="2014" name="Int. J. Syst. Evol. Microbiol.">
        <title>Streptomyces hoynatensis sp. nov., isolated from deep marine sediment.</title>
        <authorList>
            <person name="Veyisoglu A."/>
            <person name="Sahin N."/>
        </authorList>
    </citation>
    <scope>NUCLEOTIDE SEQUENCE [LARGE SCALE GENOMIC DNA]</scope>
    <source>
        <strain evidence="2 3">KCTC 29097</strain>
    </source>
</reference>
<comment type="caution">
    <text evidence="2">The sequence shown here is derived from an EMBL/GenBank/DDBJ whole genome shotgun (WGS) entry which is preliminary data.</text>
</comment>
<dbReference type="AlphaFoldDB" id="A0A3A9YSK5"/>
<protein>
    <submittedName>
        <fullName evidence="2">Uncharacterized protein</fullName>
    </submittedName>
</protein>
<evidence type="ECO:0000313" key="3">
    <source>
        <dbReference type="Proteomes" id="UP000272474"/>
    </source>
</evidence>
<gene>
    <name evidence="2" type="ORF">D7294_22510</name>
</gene>
<accession>A0A3A9YSK5</accession>
<sequence length="123" mass="13586">MGRLRRHRVLLPGVSVLARYALGSKAPLLERAQEPKRTAMLTAVMRHLEAKAIDEALDVFQVLMATRLPNTAKRKTAKERLSTLPQLQKASRHRALGGAGARAGCPRHAPSAWPPWSIPATRR</sequence>
<dbReference type="EMBL" id="RBAL01000015">
    <property type="protein sequence ID" value="RKN38963.1"/>
    <property type="molecule type" value="Genomic_DNA"/>
</dbReference>
<feature type="region of interest" description="Disordered" evidence="1">
    <location>
        <begin position="73"/>
        <end position="123"/>
    </location>
</feature>
<organism evidence="2 3">
    <name type="scientific">Streptomyces hoynatensis</name>
    <dbReference type="NCBI Taxonomy" id="1141874"/>
    <lineage>
        <taxon>Bacteria</taxon>
        <taxon>Bacillati</taxon>
        <taxon>Actinomycetota</taxon>
        <taxon>Actinomycetes</taxon>
        <taxon>Kitasatosporales</taxon>
        <taxon>Streptomycetaceae</taxon>
        <taxon>Streptomyces</taxon>
    </lineage>
</organism>
<name>A0A3A9YSK5_9ACTN</name>
<evidence type="ECO:0000313" key="2">
    <source>
        <dbReference type="EMBL" id="RKN38963.1"/>
    </source>
</evidence>
<keyword evidence="3" id="KW-1185">Reference proteome</keyword>
<proteinExistence type="predicted"/>
<evidence type="ECO:0000256" key="1">
    <source>
        <dbReference type="SAM" id="MobiDB-lite"/>
    </source>
</evidence>